<dbReference type="AlphaFoldDB" id="A0A6A1JM20"/>
<evidence type="ECO:0000256" key="3">
    <source>
        <dbReference type="ARBA" id="ARBA00022833"/>
    </source>
</evidence>
<dbReference type="InterPro" id="IPR050219">
    <property type="entry name" value="DnaG_primase"/>
</dbReference>
<evidence type="ECO:0000313" key="6">
    <source>
        <dbReference type="Proteomes" id="UP000491168"/>
    </source>
</evidence>
<comment type="caution">
    <text evidence="5">The sequence shown here is derived from an EMBL/GenBank/DDBJ whole genome shotgun (WGS) entry which is preliminary data.</text>
</comment>
<evidence type="ECO:0000256" key="2">
    <source>
        <dbReference type="ARBA" id="ARBA00022771"/>
    </source>
</evidence>
<feature type="domain" description="Zinc finger CHC2-type" evidence="4">
    <location>
        <begin position="36"/>
        <end position="91"/>
    </location>
</feature>
<name>A0A6A1JM20_9BACE</name>
<dbReference type="EMBL" id="VVYF01000021">
    <property type="protein sequence ID" value="KAA5488152.1"/>
    <property type="molecule type" value="Genomic_DNA"/>
</dbReference>
<dbReference type="PANTHER" id="PTHR30313:SF2">
    <property type="entry name" value="DNA PRIMASE"/>
    <property type="match status" value="1"/>
</dbReference>
<sequence length="1018" mass="118031">MFFTDDDIRRIKDASTGHLLNVVQDFQNLRKSGTSYVCDCPHCKASKKFSVNPAKDIYNCFSCHQIAGVGALDYLMRVEGKQFPEALEYLAGKFSVLLDAVPEQKKKPVKMKQGSKKAKGNDVNSFCAKMLAESGLTFEDVTANVYKTGKNESIFKLRTFRPGTLAENGTIDPRGDDVIIEYYDLEGMPVTYARKDHRKKETGERKEYYRIRWQFPDAHLDKDGKPFKYKSPIGSGTPIYIPERMRRLYKEKQQFDRLYIQEGEKKAEKACKHGIPSIAVSGIQNLGLNGALPEDIVRIITTCGVKEVAFIFDSDWDDISTNIRLNDRVEKRPSCFFFAARNFKEYMRTLKNRNIYVEIFIGHIQKNKAGDKGLDDLLANSLKGHEEELAKDIEAACNEKKGLGKYVEMFKITTWTDHKLQELWCLHSYESFAERHRDVLKNLPEFVFGRYRWKFDDSGKVVLAQPFDDDEKFWEEVEKNIRGGDTRIEYQFCYVNSHNFLQNRGFGRLRMLDKSFRFIQLDPPVVRMIEASDARDYLFQFAKHYCKKEVNEMLIKGVSQYVGPDKLSLLNFIEPNFIKPNRESQYFYFDSACWYITKDKVLEMGYESITHHIWEEQRKQIKAKYLGKPLITFKRDAEGKYFYEISEEGEKCHFLQFLQNASNFTWRKPAQEVESDENAENKMHLLSKLCAIGFLAMEAKDNNVARAVVGMDGKQSEVGESNGRSGKSLLGELMRHVTPTVYIPGKRPDIFNDQFVWNDIQENTKIVFIDDVLLNFNFEFLFPNITGDWSVNHKGEGRFTIPFSASPKIYIATNHALKGSGSSFKDRQWLLAFSDFYNDNHKPVDDFGSLFFSEWDFDQWNLTWNLLANCIQLYLNFGVIQAPGERLAQRKLRQEMGETLISWADEYFSCAEHLNVRLPRKDLYDAFCTYDPAQRKFISPTAFKKKFIMYCEWKGYIFNPQKYDSKTGYPFQVDQDGRPVIDDKAGGVEYFTVGTGTYTGNNDSDDISSEYEQKQIDF</sequence>
<keyword evidence="3" id="KW-0862">Zinc</keyword>
<reference evidence="5 6" key="1">
    <citation type="journal article" date="2019" name="Nat. Med.">
        <title>A library of human gut bacterial isolates paired with longitudinal multiomics data enables mechanistic microbiome research.</title>
        <authorList>
            <person name="Poyet M."/>
            <person name="Groussin M."/>
            <person name="Gibbons S.M."/>
            <person name="Avila-Pacheco J."/>
            <person name="Jiang X."/>
            <person name="Kearney S.M."/>
            <person name="Perrotta A.R."/>
            <person name="Berdy B."/>
            <person name="Zhao S."/>
            <person name="Lieberman T.D."/>
            <person name="Swanson P.K."/>
            <person name="Smith M."/>
            <person name="Roesemann S."/>
            <person name="Alexander J.E."/>
            <person name="Rich S.A."/>
            <person name="Livny J."/>
            <person name="Vlamakis H."/>
            <person name="Clish C."/>
            <person name="Bullock K."/>
            <person name="Deik A."/>
            <person name="Scott J."/>
            <person name="Pierce K.A."/>
            <person name="Xavier R.J."/>
            <person name="Alm E.J."/>
        </authorList>
    </citation>
    <scope>NUCLEOTIDE SEQUENCE [LARGE SCALE GENOMIC DNA]</scope>
    <source>
        <strain evidence="5 6">BIOML-A21</strain>
    </source>
</reference>
<dbReference type="RefSeq" id="WP_149928724.1">
    <property type="nucleotide sequence ID" value="NZ_VVYE01000030.1"/>
</dbReference>
<accession>A0A6A1JM20</accession>
<dbReference type="GO" id="GO:0003677">
    <property type="term" value="F:DNA binding"/>
    <property type="evidence" value="ECO:0007669"/>
    <property type="project" value="InterPro"/>
</dbReference>
<dbReference type="Pfam" id="PF01807">
    <property type="entry name" value="Zn_ribbon_DnaG"/>
    <property type="match status" value="1"/>
</dbReference>
<dbReference type="InterPro" id="IPR036977">
    <property type="entry name" value="DNA_primase_Znf_CHC2"/>
</dbReference>
<keyword evidence="1" id="KW-0479">Metal-binding</keyword>
<protein>
    <submittedName>
        <fullName evidence="5">DNA primase</fullName>
    </submittedName>
</protein>
<dbReference type="GO" id="GO:0008270">
    <property type="term" value="F:zinc ion binding"/>
    <property type="evidence" value="ECO:0007669"/>
    <property type="project" value="UniProtKB-KW"/>
</dbReference>
<proteinExistence type="predicted"/>
<dbReference type="SMART" id="SM00400">
    <property type="entry name" value="ZnF_CHCC"/>
    <property type="match status" value="1"/>
</dbReference>
<gene>
    <name evidence="5" type="ORF">F2Y35_18300</name>
</gene>
<keyword evidence="2" id="KW-0863">Zinc-finger</keyword>
<evidence type="ECO:0000313" key="5">
    <source>
        <dbReference type="EMBL" id="KAA5488152.1"/>
    </source>
</evidence>
<dbReference type="GO" id="GO:0003899">
    <property type="term" value="F:DNA-directed RNA polymerase activity"/>
    <property type="evidence" value="ECO:0007669"/>
    <property type="project" value="InterPro"/>
</dbReference>
<dbReference type="Proteomes" id="UP000491168">
    <property type="component" value="Unassembled WGS sequence"/>
</dbReference>
<dbReference type="InterPro" id="IPR002694">
    <property type="entry name" value="Znf_CHC2"/>
</dbReference>
<organism evidence="5 6">
    <name type="scientific">Bacteroides caccae</name>
    <dbReference type="NCBI Taxonomy" id="47678"/>
    <lineage>
        <taxon>Bacteria</taxon>
        <taxon>Pseudomonadati</taxon>
        <taxon>Bacteroidota</taxon>
        <taxon>Bacteroidia</taxon>
        <taxon>Bacteroidales</taxon>
        <taxon>Bacteroidaceae</taxon>
        <taxon>Bacteroides</taxon>
    </lineage>
</organism>
<evidence type="ECO:0000256" key="1">
    <source>
        <dbReference type="ARBA" id="ARBA00022723"/>
    </source>
</evidence>
<dbReference type="Gene3D" id="3.90.580.10">
    <property type="entry name" value="Zinc finger, CHC2-type domain"/>
    <property type="match status" value="1"/>
</dbReference>
<dbReference type="PANTHER" id="PTHR30313">
    <property type="entry name" value="DNA PRIMASE"/>
    <property type="match status" value="1"/>
</dbReference>
<dbReference type="GO" id="GO:0005737">
    <property type="term" value="C:cytoplasm"/>
    <property type="evidence" value="ECO:0007669"/>
    <property type="project" value="TreeGrafter"/>
</dbReference>
<evidence type="ECO:0000259" key="4">
    <source>
        <dbReference type="SMART" id="SM00400"/>
    </source>
</evidence>
<dbReference type="GO" id="GO:0006269">
    <property type="term" value="P:DNA replication, synthesis of primer"/>
    <property type="evidence" value="ECO:0007669"/>
    <property type="project" value="TreeGrafter"/>
</dbReference>
<dbReference type="SUPFAM" id="SSF57783">
    <property type="entry name" value="Zinc beta-ribbon"/>
    <property type="match status" value="1"/>
</dbReference>